<dbReference type="FunFam" id="2.170.130.10:FF:000001">
    <property type="entry name" value="Catecholate siderophore TonB-dependent receptor"/>
    <property type="match status" value="1"/>
</dbReference>
<dbReference type="InterPro" id="IPR000531">
    <property type="entry name" value="Beta-barrel_TonB"/>
</dbReference>
<protein>
    <recommendedName>
        <fullName evidence="21">TonB-dependent siderophore receptor</fullName>
    </recommendedName>
</protein>
<reference evidence="20" key="1">
    <citation type="submission" date="2017-05" db="EMBL/GenBank/DDBJ databases">
        <authorList>
            <person name="Macchi M."/>
            <person name="Festa S."/>
            <person name="Coppotelli B.M."/>
            <person name="Morelli I.S."/>
        </authorList>
    </citation>
    <scope>NUCLEOTIDE SEQUENCE [LARGE SCALE GENOMIC DNA]</scope>
    <source>
        <strain evidence="20">I</strain>
    </source>
</reference>
<keyword evidence="20" id="KW-1185">Reference proteome</keyword>
<evidence type="ECO:0008006" key="21">
    <source>
        <dbReference type="Google" id="ProtNLM"/>
    </source>
</evidence>
<comment type="caution">
    <text evidence="19">The sequence shown here is derived from an EMBL/GenBank/DDBJ whole genome shotgun (WGS) entry which is preliminary data.</text>
</comment>
<keyword evidence="3 14" id="KW-0813">Transport</keyword>
<comment type="similarity">
    <text evidence="2 14 15">Belongs to the TonB-dependent receptor family.</text>
</comment>
<dbReference type="InterPro" id="IPR012910">
    <property type="entry name" value="Plug_dom"/>
</dbReference>
<dbReference type="InterPro" id="IPR039426">
    <property type="entry name" value="TonB-dep_rcpt-like"/>
</dbReference>
<evidence type="ECO:0000256" key="6">
    <source>
        <dbReference type="ARBA" id="ARBA00022692"/>
    </source>
</evidence>
<keyword evidence="12" id="KW-0675">Receptor</keyword>
<sequence>MRHRPSPRACLLLGLLATTALAPTPVLAQAAAQGPAPADGAAVTLPPIVVQGGAETSTSEVRGFTATTSASATKTDTPLVETPQSISVVTRGQLDARNVQNLQEALAYTPGILTGLYGFSPRLDQFWIRGFDAAYFGIFRDGLRQPTGQVFAGIRTEPYGLAAINVLRGPASANYGLSSPAGLVDLVTKRPPDQPLREAELQFGNHDRYQGQFDLGGPLDEENRFSWRLTGLFRDSDTQMQAVPDDRAYIAPAFTWRPNEDTTVTFLGAYQKDKSGGSLFNYYSPATGLLDIRTADSAWNDLDMESVRAGYEIEHRVDDALTLRQNFRYAHVDANTRYVYITGLADDGNTVFRRAGQDRESLDTVSVDNQAQLRFDTGPVQHTLLAGLDYTFLDTTHIAGDGPAPDLDLVTQNYGKQHIGQPPVYARTLQQQQQIGVYLQDQIRFGGWLLTLSGRHDWLETTSRERIAGTEQDASDSAFTGRVGLSYVTDFGLAPYVSYATSFTPNTGTDWQGRLFKPTTGEQIEAGVKYQPEGLNSLVTASVFQMTQENGLIADSAHVNYRAARGEVRVRGIELEGLADLGEGLSLQIAYTYLDPEATEGTAATEGKDPSGIPNHVVSAWADYRVPDRIVPGLSLGTGVRYIGSSYRDDDNSTGRNDAVTLFDAAIRYDLGAVEPRLDGVQLAVNATNLFDRDYTTCAQGYCYEGLGQTVIGSIKYRW</sequence>
<keyword evidence="5" id="KW-0410">Iron transport</keyword>
<name>A0A211ZSF4_9PROT</name>
<gene>
    <name evidence="19" type="ORF">BWR60_05905</name>
</gene>
<keyword evidence="7 16" id="KW-0732">Signal</keyword>
<feature type="domain" description="TonB-dependent receptor plug" evidence="18">
    <location>
        <begin position="79"/>
        <end position="182"/>
    </location>
</feature>
<dbReference type="Pfam" id="PF00593">
    <property type="entry name" value="TonB_dep_Rec_b-barrel"/>
    <property type="match status" value="1"/>
</dbReference>
<evidence type="ECO:0000256" key="3">
    <source>
        <dbReference type="ARBA" id="ARBA00022448"/>
    </source>
</evidence>
<evidence type="ECO:0000256" key="7">
    <source>
        <dbReference type="ARBA" id="ARBA00022729"/>
    </source>
</evidence>
<evidence type="ECO:0000256" key="15">
    <source>
        <dbReference type="RuleBase" id="RU003357"/>
    </source>
</evidence>
<dbReference type="PANTHER" id="PTHR32552">
    <property type="entry name" value="FERRICHROME IRON RECEPTOR-RELATED"/>
    <property type="match status" value="1"/>
</dbReference>
<dbReference type="Gene3D" id="2.170.130.10">
    <property type="entry name" value="TonB-dependent receptor, plug domain"/>
    <property type="match status" value="1"/>
</dbReference>
<evidence type="ECO:0000256" key="10">
    <source>
        <dbReference type="ARBA" id="ARBA00023077"/>
    </source>
</evidence>
<dbReference type="CDD" id="cd01347">
    <property type="entry name" value="ligand_gated_channel"/>
    <property type="match status" value="1"/>
</dbReference>
<dbReference type="NCBIfam" id="TIGR01783">
    <property type="entry name" value="TonB-siderophor"/>
    <property type="match status" value="1"/>
</dbReference>
<evidence type="ECO:0000313" key="19">
    <source>
        <dbReference type="EMBL" id="OWJ68205.1"/>
    </source>
</evidence>
<keyword evidence="11 14" id="KW-0472">Membrane</keyword>
<evidence type="ECO:0000256" key="9">
    <source>
        <dbReference type="ARBA" id="ARBA00023065"/>
    </source>
</evidence>
<evidence type="ECO:0000259" key="18">
    <source>
        <dbReference type="Pfam" id="PF07715"/>
    </source>
</evidence>
<dbReference type="RefSeq" id="WP_088150083.1">
    <property type="nucleotide sequence ID" value="NZ_NHON01000007.1"/>
</dbReference>
<dbReference type="OrthoDB" id="9760333at2"/>
<keyword evidence="4 14" id="KW-1134">Transmembrane beta strand</keyword>
<dbReference type="InterPro" id="IPR010105">
    <property type="entry name" value="TonB_sidphr_rcpt"/>
</dbReference>
<evidence type="ECO:0000256" key="8">
    <source>
        <dbReference type="ARBA" id="ARBA00023004"/>
    </source>
</evidence>
<dbReference type="GO" id="GO:0009279">
    <property type="term" value="C:cell outer membrane"/>
    <property type="evidence" value="ECO:0007669"/>
    <property type="project" value="UniProtKB-SubCell"/>
</dbReference>
<evidence type="ECO:0000256" key="4">
    <source>
        <dbReference type="ARBA" id="ARBA00022452"/>
    </source>
</evidence>
<dbReference type="Proteomes" id="UP000196655">
    <property type="component" value="Unassembled WGS sequence"/>
</dbReference>
<evidence type="ECO:0000256" key="1">
    <source>
        <dbReference type="ARBA" id="ARBA00004571"/>
    </source>
</evidence>
<evidence type="ECO:0000313" key="20">
    <source>
        <dbReference type="Proteomes" id="UP000196655"/>
    </source>
</evidence>
<dbReference type="GO" id="GO:0015891">
    <property type="term" value="P:siderophore transport"/>
    <property type="evidence" value="ECO:0007669"/>
    <property type="project" value="InterPro"/>
</dbReference>
<feature type="signal peptide" evidence="16">
    <location>
        <begin position="1"/>
        <end position="22"/>
    </location>
</feature>
<evidence type="ECO:0000256" key="13">
    <source>
        <dbReference type="ARBA" id="ARBA00023237"/>
    </source>
</evidence>
<comment type="subcellular location">
    <subcellularLocation>
        <location evidence="1 14">Cell outer membrane</location>
        <topology evidence="1 14">Multi-pass membrane protein</topology>
    </subcellularLocation>
</comment>
<evidence type="ECO:0000256" key="5">
    <source>
        <dbReference type="ARBA" id="ARBA00022496"/>
    </source>
</evidence>
<dbReference type="Pfam" id="PF07715">
    <property type="entry name" value="Plug"/>
    <property type="match status" value="1"/>
</dbReference>
<feature type="domain" description="TonB-dependent receptor-like beta-barrel" evidence="17">
    <location>
        <begin position="256"/>
        <end position="690"/>
    </location>
</feature>
<dbReference type="STRING" id="1122125.GCA_000423185_03989"/>
<evidence type="ECO:0000256" key="11">
    <source>
        <dbReference type="ARBA" id="ARBA00023136"/>
    </source>
</evidence>
<keyword evidence="6 14" id="KW-0812">Transmembrane</keyword>
<dbReference type="InterPro" id="IPR036942">
    <property type="entry name" value="Beta-barrel_TonB_sf"/>
</dbReference>
<keyword evidence="13 14" id="KW-0998">Cell outer membrane</keyword>
<dbReference type="PANTHER" id="PTHR32552:SF68">
    <property type="entry name" value="FERRICHROME OUTER MEMBRANE TRANSPORTER_PHAGE RECEPTOR"/>
    <property type="match status" value="1"/>
</dbReference>
<dbReference type="EMBL" id="NHON01000007">
    <property type="protein sequence ID" value="OWJ68205.1"/>
    <property type="molecule type" value="Genomic_DNA"/>
</dbReference>
<keyword evidence="8" id="KW-0408">Iron</keyword>
<evidence type="ECO:0000259" key="17">
    <source>
        <dbReference type="Pfam" id="PF00593"/>
    </source>
</evidence>
<dbReference type="AlphaFoldDB" id="A0A211ZSF4"/>
<proteinExistence type="inferred from homology"/>
<organism evidence="19 20">
    <name type="scientific">Inquilinus limosus</name>
    <dbReference type="NCBI Taxonomy" id="171674"/>
    <lineage>
        <taxon>Bacteria</taxon>
        <taxon>Pseudomonadati</taxon>
        <taxon>Pseudomonadota</taxon>
        <taxon>Alphaproteobacteria</taxon>
        <taxon>Rhodospirillales</taxon>
        <taxon>Rhodospirillaceae</taxon>
        <taxon>Inquilinus</taxon>
    </lineage>
</organism>
<evidence type="ECO:0000256" key="2">
    <source>
        <dbReference type="ARBA" id="ARBA00009810"/>
    </source>
</evidence>
<dbReference type="FunFam" id="2.40.170.20:FF:000005">
    <property type="entry name" value="TonB-dependent siderophore receptor"/>
    <property type="match status" value="1"/>
</dbReference>
<dbReference type="Gene3D" id="2.40.170.20">
    <property type="entry name" value="TonB-dependent receptor, beta-barrel domain"/>
    <property type="match status" value="1"/>
</dbReference>
<dbReference type="SUPFAM" id="SSF56935">
    <property type="entry name" value="Porins"/>
    <property type="match status" value="1"/>
</dbReference>
<keyword evidence="10 15" id="KW-0798">TonB box</keyword>
<keyword evidence="9" id="KW-0406">Ion transport</keyword>
<accession>A0A211ZSF4</accession>
<evidence type="ECO:0000256" key="12">
    <source>
        <dbReference type="ARBA" id="ARBA00023170"/>
    </source>
</evidence>
<evidence type="ECO:0000256" key="16">
    <source>
        <dbReference type="SAM" id="SignalP"/>
    </source>
</evidence>
<feature type="chain" id="PRO_5013347058" description="TonB-dependent siderophore receptor" evidence="16">
    <location>
        <begin position="23"/>
        <end position="719"/>
    </location>
</feature>
<evidence type="ECO:0000256" key="14">
    <source>
        <dbReference type="PROSITE-ProRule" id="PRU01360"/>
    </source>
</evidence>
<dbReference type="GO" id="GO:0015344">
    <property type="term" value="F:siderophore uptake transmembrane transporter activity"/>
    <property type="evidence" value="ECO:0007669"/>
    <property type="project" value="TreeGrafter"/>
</dbReference>
<dbReference type="InterPro" id="IPR037066">
    <property type="entry name" value="Plug_dom_sf"/>
</dbReference>
<dbReference type="GO" id="GO:0038023">
    <property type="term" value="F:signaling receptor activity"/>
    <property type="evidence" value="ECO:0007669"/>
    <property type="project" value="InterPro"/>
</dbReference>
<dbReference type="PROSITE" id="PS52016">
    <property type="entry name" value="TONB_DEPENDENT_REC_3"/>
    <property type="match status" value="1"/>
</dbReference>